<keyword evidence="1" id="KW-0479">Metal-binding</keyword>
<gene>
    <name evidence="4" type="ORF">SAMN05444145_102275</name>
</gene>
<organism evidence="4 5">
    <name type="scientific">Alistipes timonensis JC136</name>
    <dbReference type="NCBI Taxonomy" id="1033731"/>
    <lineage>
        <taxon>Bacteria</taxon>
        <taxon>Pseudomonadati</taxon>
        <taxon>Bacteroidota</taxon>
        <taxon>Bacteroidia</taxon>
        <taxon>Bacteroidales</taxon>
        <taxon>Rikenellaceae</taxon>
        <taxon>Alistipes</taxon>
    </lineage>
</organism>
<dbReference type="AlphaFoldDB" id="A0A1H3ZN86"/>
<keyword evidence="5" id="KW-1185">Reference proteome</keyword>
<keyword evidence="2" id="KW-0732">Signal</keyword>
<evidence type="ECO:0000256" key="1">
    <source>
        <dbReference type="ARBA" id="ARBA00022723"/>
    </source>
</evidence>
<dbReference type="InterPro" id="IPR012334">
    <property type="entry name" value="Pectin_lyas_fold"/>
</dbReference>
<dbReference type="Proteomes" id="UP000183253">
    <property type="component" value="Unassembled WGS sequence"/>
</dbReference>
<protein>
    <recommendedName>
        <fullName evidence="6">Pectate lyase</fullName>
    </recommendedName>
</protein>
<dbReference type="InterPro" id="IPR052063">
    <property type="entry name" value="Polysaccharide_Lyase_1"/>
</dbReference>
<evidence type="ECO:0000256" key="2">
    <source>
        <dbReference type="ARBA" id="ARBA00022729"/>
    </source>
</evidence>
<dbReference type="PANTHER" id="PTHR42970">
    <property type="entry name" value="PECTATE LYASE C-RELATED"/>
    <property type="match status" value="1"/>
</dbReference>
<name>A0A1H3ZN86_9BACT</name>
<dbReference type="InterPro" id="IPR011050">
    <property type="entry name" value="Pectin_lyase_fold/virulence"/>
</dbReference>
<evidence type="ECO:0008006" key="6">
    <source>
        <dbReference type="Google" id="ProtNLM"/>
    </source>
</evidence>
<dbReference type="SUPFAM" id="SSF51126">
    <property type="entry name" value="Pectin lyase-like"/>
    <property type="match status" value="1"/>
</dbReference>
<evidence type="ECO:0000256" key="3">
    <source>
        <dbReference type="ARBA" id="ARBA00023180"/>
    </source>
</evidence>
<evidence type="ECO:0000313" key="5">
    <source>
        <dbReference type="Proteomes" id="UP000183253"/>
    </source>
</evidence>
<sequence>MKRIFTTAVVCLLAACGDSEELQNDTLLNATRNEQAVFEAVEGTTVRLEDYLCVTGGTPPYSYASSLQGGFHSTLERTVPSAERTPAEYGIWVCDSEGRQTKKPVVISLRIHPAAEDRTPAFPGAEGGGRYASGGRGGKIYYVTNLLDAYPTPPEGSLRWALTQPGPKIVMFKVSGTIPLVAKLNLRNDGAFAGQGLNVTIAGETAPGDGICLKNWPLSIFYAENVIVRFLRFRLGDEVDTGAGQDACEVQASTGVILDHCSMSWSVDECGSFYRNRNFTLQWCILTESLRLSVHEKGTPHGYGGIWGGRDASFHHNLISRHDSRNPRFDSTISYTETTPIASWRGNVDFRNNVVYGWGGEVAYGGDGGHFNMLNNYYKEGPHSPARNRFLTAYAVAGTATTAFPEVHIDGNRYVTRTGTGLTRIEENNHSGIVWSGAGGEGIPAPPGRVPEFPISGTKRHTTTQSADEAFSSVLESAGAWPRDKVDLRAATDARDGTATGYVAGANPSKTGLIDSPSQIGGYPVYETAEAPVDSDGDGMPDIWERACGLNPADPADGSQYSLSETYTNVEVYLHECAAALLREKRINEK</sequence>
<dbReference type="PANTHER" id="PTHR42970:SF1">
    <property type="entry name" value="PECTATE LYASE C-RELATED"/>
    <property type="match status" value="1"/>
</dbReference>
<dbReference type="Gene3D" id="2.160.20.10">
    <property type="entry name" value="Single-stranded right-handed beta-helix, Pectin lyase-like"/>
    <property type="match status" value="1"/>
</dbReference>
<dbReference type="GO" id="GO:0046872">
    <property type="term" value="F:metal ion binding"/>
    <property type="evidence" value="ECO:0007669"/>
    <property type="project" value="UniProtKB-KW"/>
</dbReference>
<dbReference type="EMBL" id="FNRI01000002">
    <property type="protein sequence ID" value="SEA25107.1"/>
    <property type="molecule type" value="Genomic_DNA"/>
</dbReference>
<evidence type="ECO:0000313" key="4">
    <source>
        <dbReference type="EMBL" id="SEA25107.1"/>
    </source>
</evidence>
<dbReference type="PRINTS" id="PR00807">
    <property type="entry name" value="AMBALLERGEN"/>
</dbReference>
<dbReference type="PROSITE" id="PS51257">
    <property type="entry name" value="PROKAR_LIPOPROTEIN"/>
    <property type="match status" value="1"/>
</dbReference>
<reference evidence="4 5" key="1">
    <citation type="submission" date="2016-10" db="EMBL/GenBank/DDBJ databases">
        <authorList>
            <person name="de Groot N.N."/>
        </authorList>
    </citation>
    <scope>NUCLEOTIDE SEQUENCE [LARGE SCALE GENOMIC DNA]</scope>
    <source>
        <strain evidence="4 5">DSM 25383</strain>
    </source>
</reference>
<accession>A0A1H3ZN86</accession>
<proteinExistence type="predicted"/>
<dbReference type="InterPro" id="IPR018082">
    <property type="entry name" value="AmbAllergen"/>
</dbReference>
<keyword evidence="3" id="KW-0325">Glycoprotein</keyword>
<dbReference type="RefSeq" id="WP_231290859.1">
    <property type="nucleotide sequence ID" value="NZ_CAEG01000012.1"/>
</dbReference>
<dbReference type="STRING" id="1033731.SAMN05444145_102275"/>